<evidence type="ECO:0000256" key="2">
    <source>
        <dbReference type="SAM" id="Phobius"/>
    </source>
</evidence>
<evidence type="ECO:0000313" key="4">
    <source>
        <dbReference type="EMBL" id="NMF62050.1"/>
    </source>
</evidence>
<evidence type="ECO:0000256" key="1">
    <source>
        <dbReference type="SAM" id="MobiDB-lite"/>
    </source>
</evidence>
<dbReference type="PANTHER" id="PTHR34675:SF1">
    <property type="entry name" value="PROTEIN TRIGALACTOSYLDIACYLGLYCEROL 2, CHLOROPLASTIC"/>
    <property type="match status" value="1"/>
</dbReference>
<dbReference type="Pfam" id="PF02470">
    <property type="entry name" value="MlaD"/>
    <property type="match status" value="1"/>
</dbReference>
<reference evidence="4 5" key="1">
    <citation type="submission" date="2018-06" db="EMBL/GenBank/DDBJ databases">
        <title>Comparative genomics of Brasilonema spp. strains.</title>
        <authorList>
            <person name="Alvarenga D.O."/>
            <person name="Fiore M.F."/>
            <person name="Varani A.M."/>
        </authorList>
    </citation>
    <scope>NUCLEOTIDE SEQUENCE [LARGE SCALE GENOMIC DNA]</scope>
    <source>
        <strain evidence="4 5">UFV-OR1</strain>
    </source>
</reference>
<name>A0ABX1M2N1_9CYAN</name>
<evidence type="ECO:0000259" key="3">
    <source>
        <dbReference type="Pfam" id="PF02470"/>
    </source>
</evidence>
<accession>A0ABX1M2N1</accession>
<dbReference type="RefSeq" id="WP_169263642.1">
    <property type="nucleotide sequence ID" value="NZ_QMEC01000010.1"/>
</dbReference>
<comment type="caution">
    <text evidence="4">The sequence shown here is derived from an EMBL/GenBank/DDBJ whole genome shotgun (WGS) entry which is preliminary data.</text>
</comment>
<dbReference type="InterPro" id="IPR039342">
    <property type="entry name" value="TGD2-like"/>
</dbReference>
<feature type="domain" description="Mce/MlaD" evidence="3">
    <location>
        <begin position="47"/>
        <end position="122"/>
    </location>
</feature>
<dbReference type="Proteomes" id="UP000762253">
    <property type="component" value="Unassembled WGS sequence"/>
</dbReference>
<feature type="transmembrane region" description="Helical" evidence="2">
    <location>
        <begin position="20"/>
        <end position="39"/>
    </location>
</feature>
<keyword evidence="2" id="KW-0472">Membrane</keyword>
<dbReference type="PANTHER" id="PTHR34675">
    <property type="entry name" value="PROTEIN TRIGALACTOSYLDIACYLGLYCEROL 2, CHLOROPLASTIC"/>
    <property type="match status" value="1"/>
</dbReference>
<feature type="region of interest" description="Disordered" evidence="1">
    <location>
        <begin position="511"/>
        <end position="559"/>
    </location>
</feature>
<dbReference type="InterPro" id="IPR003399">
    <property type="entry name" value="Mce/MlaD"/>
</dbReference>
<feature type="compositionally biased region" description="Low complexity" evidence="1">
    <location>
        <begin position="522"/>
        <end position="534"/>
    </location>
</feature>
<keyword evidence="2" id="KW-1133">Transmembrane helix</keyword>
<protein>
    <submittedName>
        <fullName evidence="4">MCE family protein</fullName>
    </submittedName>
</protein>
<feature type="compositionally biased region" description="Polar residues" evidence="1">
    <location>
        <begin position="535"/>
        <end position="559"/>
    </location>
</feature>
<sequence>MRGLLTSRFASARTFREGSVGLLLLLGLGVFGLIILWLTKFSLDRNSYKAIVEFANAGGIQKGAPVRYRGVKVGTISAIRPGANNVEVEIEITKPKLIMPSNVSVEANQSGLIGENILDITPKTELPPGSVVGKPLDKNCNPQIIVCNNSRLKGQIGISTDELIRSSTQLATVYSDQKFYSNVNRAVENTAVAAANIAELSRNFTVLSKNLQQQLNSFSATTNTVQKATTQLSASSTKTLSQFGNTADQFSSTAKELRLTNTQVSKLINNLDNLVTSNRSSLVAALNNITETSNQLRKTVSSLSPAVNRVTQGELIKNLETLSANAAQASANLRQISNSLNNPNNVVVLQQTLDSARVTFENTQKITSDLDELTGDPAFRKNLRQLVNGLSSLVSSTQQIQEHTQIASTLDSVKAVVNNSNVAISVPKTNQEQTSFSIPLTVTKSAEKTFQPSTITVTNSTPSTRQQQMMFDLSPGAAKSAEKTFQPTTITVTNSTPSTRQQQMMFDLSPGATKSAKKTFEPTTITVTNSTPSTRQQSVDTKSASKQPQPTSVEVTPSLAQENLLRKLREHRQQEKLGE</sequence>
<dbReference type="EMBL" id="QMEC01000010">
    <property type="protein sequence ID" value="NMF62050.1"/>
    <property type="molecule type" value="Genomic_DNA"/>
</dbReference>
<keyword evidence="5" id="KW-1185">Reference proteome</keyword>
<proteinExistence type="predicted"/>
<evidence type="ECO:0000313" key="5">
    <source>
        <dbReference type="Proteomes" id="UP000762253"/>
    </source>
</evidence>
<gene>
    <name evidence="4" type="ORF">DP115_04290</name>
</gene>
<organism evidence="4 5">
    <name type="scientific">Brasilonema octagenarum UFV-OR1</name>
    <dbReference type="NCBI Taxonomy" id="417115"/>
    <lineage>
        <taxon>Bacteria</taxon>
        <taxon>Bacillati</taxon>
        <taxon>Cyanobacteriota</taxon>
        <taxon>Cyanophyceae</taxon>
        <taxon>Nostocales</taxon>
        <taxon>Scytonemataceae</taxon>
        <taxon>Brasilonema</taxon>
        <taxon>Octagenarum group</taxon>
    </lineage>
</organism>
<keyword evidence="2" id="KW-0812">Transmembrane</keyword>